<reference evidence="2" key="1">
    <citation type="journal article" date="2012" name="Nat. Biotechnol.">
        <title>Reference genome sequence of the model plant Setaria.</title>
        <authorList>
            <person name="Bennetzen J.L."/>
            <person name="Schmutz J."/>
            <person name="Wang H."/>
            <person name="Percifield R."/>
            <person name="Hawkins J."/>
            <person name="Pontaroli A.C."/>
            <person name="Estep M."/>
            <person name="Feng L."/>
            <person name="Vaughn J.N."/>
            <person name="Grimwood J."/>
            <person name="Jenkins J."/>
            <person name="Barry K."/>
            <person name="Lindquist E."/>
            <person name="Hellsten U."/>
            <person name="Deshpande S."/>
            <person name="Wang X."/>
            <person name="Wu X."/>
            <person name="Mitros T."/>
            <person name="Triplett J."/>
            <person name="Yang X."/>
            <person name="Ye C.Y."/>
            <person name="Mauro-Herrera M."/>
            <person name="Wang L."/>
            <person name="Li P."/>
            <person name="Sharma M."/>
            <person name="Sharma R."/>
            <person name="Ronald P.C."/>
            <person name="Panaud O."/>
            <person name="Kellogg E.A."/>
            <person name="Brutnell T.P."/>
            <person name="Doust A.N."/>
            <person name="Tuskan G.A."/>
            <person name="Rokhsar D."/>
            <person name="Devos K.M."/>
        </authorList>
    </citation>
    <scope>NUCLEOTIDE SEQUENCE [LARGE SCALE GENOMIC DNA]</scope>
    <source>
        <strain evidence="2">Yugu1</strain>
    </source>
</reference>
<evidence type="ECO:0000256" key="1">
    <source>
        <dbReference type="SAM" id="MobiDB-lite"/>
    </source>
</evidence>
<evidence type="ECO:0000313" key="2">
    <source>
        <dbReference type="EMBL" id="RCV29646.1"/>
    </source>
</evidence>
<proteinExistence type="predicted"/>
<reference evidence="2" key="2">
    <citation type="submission" date="2015-07" db="EMBL/GenBank/DDBJ databases">
        <authorList>
            <person name="Noorani M."/>
        </authorList>
    </citation>
    <scope>NUCLEOTIDE SEQUENCE</scope>
    <source>
        <strain evidence="2">Yugu1</strain>
    </source>
</reference>
<accession>A0A368RHF8</accession>
<protein>
    <submittedName>
        <fullName evidence="2">Uncharacterized protein</fullName>
    </submittedName>
</protein>
<feature type="compositionally biased region" description="Basic residues" evidence="1">
    <location>
        <begin position="55"/>
        <end position="66"/>
    </location>
</feature>
<dbReference type="AlphaFoldDB" id="A0A368RHF8"/>
<dbReference type="EMBL" id="CM003533">
    <property type="protein sequence ID" value="RCV29646.1"/>
    <property type="molecule type" value="Genomic_DNA"/>
</dbReference>
<feature type="region of interest" description="Disordered" evidence="1">
    <location>
        <begin position="51"/>
        <end position="80"/>
    </location>
</feature>
<sequence>MTAPLLARCIASPPSSPRCVSPRWSRRGVSPCRAVAAPTGRSCSPIAPSQVDRWRRSRSSHGKGRRVPAAGKPPTFRSTRADPVRAGTVAPCYDLLIGRFFIGEIPKLLILLPCSSLSQLGLTWTKIVQLAARILYKSQPHAPNCSVPPISPSVLEFPQHILAKT</sequence>
<name>A0A368RHF8_SETIT</name>
<organism evidence="2">
    <name type="scientific">Setaria italica</name>
    <name type="common">Foxtail millet</name>
    <name type="synonym">Panicum italicum</name>
    <dbReference type="NCBI Taxonomy" id="4555"/>
    <lineage>
        <taxon>Eukaryota</taxon>
        <taxon>Viridiplantae</taxon>
        <taxon>Streptophyta</taxon>
        <taxon>Embryophyta</taxon>
        <taxon>Tracheophyta</taxon>
        <taxon>Spermatophyta</taxon>
        <taxon>Magnoliopsida</taxon>
        <taxon>Liliopsida</taxon>
        <taxon>Poales</taxon>
        <taxon>Poaceae</taxon>
        <taxon>PACMAD clade</taxon>
        <taxon>Panicoideae</taxon>
        <taxon>Panicodae</taxon>
        <taxon>Paniceae</taxon>
        <taxon>Cenchrinae</taxon>
        <taxon>Setaria</taxon>
    </lineage>
</organism>
<gene>
    <name evidence="2" type="ORF">SETIT_6G028700v2</name>
</gene>